<dbReference type="EMBL" id="VFJB01000006">
    <property type="protein sequence ID" value="KAA0257803.1"/>
    <property type="molecule type" value="Genomic_DNA"/>
</dbReference>
<protein>
    <recommendedName>
        <fullName evidence="5">Flavin prenyltransferase UbiX</fullName>
        <ecNumber evidence="5">2.5.1.129</ecNumber>
    </recommendedName>
</protein>
<organism evidence="7 8">
    <name type="scientific">Deferribacter autotrophicus</name>
    <dbReference type="NCBI Taxonomy" id="500465"/>
    <lineage>
        <taxon>Bacteria</taxon>
        <taxon>Pseudomonadati</taxon>
        <taxon>Deferribacterota</taxon>
        <taxon>Deferribacteres</taxon>
        <taxon>Deferribacterales</taxon>
        <taxon>Deferribacteraceae</taxon>
        <taxon>Deferribacter</taxon>
    </lineage>
</organism>
<dbReference type="OrthoDB" id="9781577at2"/>
<feature type="binding site" evidence="5">
    <location>
        <position position="161"/>
    </location>
    <ligand>
        <name>dimethylallyl phosphate</name>
        <dbReference type="ChEBI" id="CHEBI:88052"/>
    </ligand>
</feature>
<feature type="binding site" evidence="5">
    <location>
        <position position="177"/>
    </location>
    <ligand>
        <name>dimethylallyl phosphate</name>
        <dbReference type="ChEBI" id="CHEBI:88052"/>
    </ligand>
</feature>
<dbReference type="Gene3D" id="3.40.50.1950">
    <property type="entry name" value="Flavin prenyltransferase-like"/>
    <property type="match status" value="1"/>
</dbReference>
<comment type="caution">
    <text evidence="7">The sequence shown here is derived from an EMBL/GenBank/DDBJ whole genome shotgun (WGS) entry which is preliminary data.</text>
</comment>
<dbReference type="InterPro" id="IPR036551">
    <property type="entry name" value="Flavin_trans-like"/>
</dbReference>
<dbReference type="Proteomes" id="UP000322876">
    <property type="component" value="Unassembled WGS sequence"/>
</dbReference>
<proteinExistence type="inferred from homology"/>
<feature type="binding site" evidence="5">
    <location>
        <begin position="10"/>
        <end position="12"/>
    </location>
    <ligand>
        <name>FMN</name>
        <dbReference type="ChEBI" id="CHEBI:58210"/>
    </ligand>
</feature>
<comment type="caution">
    <text evidence="5">Lacks conserved residue(s) required for the propagation of feature annotation.</text>
</comment>
<comment type="similarity">
    <text evidence="5">Belongs to the UbiX/PAD1 family.</text>
</comment>
<dbReference type="GO" id="GO:0106141">
    <property type="term" value="F:flavin prenyltransferase activity"/>
    <property type="evidence" value="ECO:0007669"/>
    <property type="project" value="UniProtKB-EC"/>
</dbReference>
<sequence length="193" mass="21591">MRRVFVGVTGASGSIYAGYFLKHLSKMDDIEIHLTITDDGLKNIIYENNGITTINDFLKHYDVETEKVVLHDYKNMAAPVSSGSFKVSDYIVIPASMGCVGRIAGGISSNLVERCADVALKERRRLIVVFREAPLNSIHLENLLKLSRNGAITIPASPAFYHNPETIEDLILFIIGKIFDIMNIDTDLFKRWS</sequence>
<feature type="domain" description="Flavoprotein" evidence="6">
    <location>
        <begin position="3"/>
        <end position="181"/>
    </location>
</feature>
<evidence type="ECO:0000256" key="5">
    <source>
        <dbReference type="HAMAP-Rule" id="MF_01984"/>
    </source>
</evidence>
<keyword evidence="8" id="KW-1185">Reference proteome</keyword>
<keyword evidence="1 5" id="KW-0637">Prenyltransferase</keyword>
<dbReference type="NCBIfam" id="TIGR00421">
    <property type="entry name" value="ubiX_pad"/>
    <property type="match status" value="1"/>
</dbReference>
<keyword evidence="2 5" id="KW-0285">Flavoprotein</keyword>
<evidence type="ECO:0000256" key="4">
    <source>
        <dbReference type="ARBA" id="ARBA00022679"/>
    </source>
</evidence>
<feature type="binding site" evidence="5">
    <location>
        <position position="37"/>
    </location>
    <ligand>
        <name>FMN</name>
        <dbReference type="ChEBI" id="CHEBI:58210"/>
    </ligand>
</feature>
<evidence type="ECO:0000256" key="1">
    <source>
        <dbReference type="ARBA" id="ARBA00022602"/>
    </source>
</evidence>
<reference evidence="7 8" key="1">
    <citation type="submission" date="2019-06" db="EMBL/GenBank/DDBJ databases">
        <title>Genomic insights into carbon and energy metabolism of Deferribacter autotrophicus revealed new metabolic traits in the phylum Deferribacteres.</title>
        <authorList>
            <person name="Slobodkin A.I."/>
            <person name="Slobodkina G.B."/>
            <person name="Allioux M."/>
            <person name="Alain K."/>
            <person name="Jebbar M."/>
            <person name="Shadrin V."/>
            <person name="Kublanov I.V."/>
            <person name="Toshchakov S.V."/>
            <person name="Bonch-Osmolovskaya E.A."/>
        </authorList>
    </citation>
    <scope>NUCLEOTIDE SEQUENCE [LARGE SCALE GENOMIC DNA]</scope>
    <source>
        <strain evidence="7 8">SL50</strain>
    </source>
</reference>
<evidence type="ECO:0000256" key="2">
    <source>
        <dbReference type="ARBA" id="ARBA00022630"/>
    </source>
</evidence>
<dbReference type="EC" id="2.5.1.129" evidence="5"/>
<comment type="function">
    <text evidence="5">Flavin prenyltransferase that catalyzes the synthesis of the prenylated FMN cofactor (prenyl-FMN) for 4-hydroxy-3-polyprenylbenzoic acid decarboxylase UbiD. The prenyltransferase is metal-independent and links a dimethylallyl moiety from dimethylallyl monophosphate (DMAP) to the flavin N5 and C6 atoms of FMN.</text>
</comment>
<keyword evidence="3 5" id="KW-0288">FMN</keyword>
<evidence type="ECO:0000259" key="6">
    <source>
        <dbReference type="Pfam" id="PF02441"/>
    </source>
</evidence>
<dbReference type="InterPro" id="IPR003382">
    <property type="entry name" value="Flavoprotein"/>
</dbReference>
<dbReference type="InterPro" id="IPR004507">
    <property type="entry name" value="UbiX-like"/>
</dbReference>
<dbReference type="AlphaFoldDB" id="A0A5A8F435"/>
<comment type="catalytic activity">
    <reaction evidence="5">
        <text>dimethylallyl phosphate + FMNH2 = prenylated FMNH2 + phosphate</text>
        <dbReference type="Rhea" id="RHEA:37743"/>
        <dbReference type="ChEBI" id="CHEBI:43474"/>
        <dbReference type="ChEBI" id="CHEBI:57618"/>
        <dbReference type="ChEBI" id="CHEBI:87467"/>
        <dbReference type="ChEBI" id="CHEBI:88052"/>
        <dbReference type="EC" id="2.5.1.129"/>
    </reaction>
</comment>
<name>A0A5A8F435_9BACT</name>
<dbReference type="HAMAP" id="MF_01984">
    <property type="entry name" value="ubiX_pad"/>
    <property type="match status" value="1"/>
</dbReference>
<gene>
    <name evidence="5" type="primary">ubiX</name>
    <name evidence="7" type="ORF">FHQ18_08655</name>
</gene>
<evidence type="ECO:0000313" key="8">
    <source>
        <dbReference type="Proteomes" id="UP000322876"/>
    </source>
</evidence>
<feature type="binding site" evidence="5">
    <location>
        <position position="131"/>
    </location>
    <ligand>
        <name>FMN</name>
        <dbReference type="ChEBI" id="CHEBI:58210"/>
    </ligand>
</feature>
<dbReference type="RefSeq" id="WP_149266776.1">
    <property type="nucleotide sequence ID" value="NZ_VFJB01000006.1"/>
</dbReference>
<dbReference type="NCBIfam" id="NF004685">
    <property type="entry name" value="PRK06029.1"/>
    <property type="match status" value="1"/>
</dbReference>
<dbReference type="Pfam" id="PF02441">
    <property type="entry name" value="Flavoprotein"/>
    <property type="match status" value="1"/>
</dbReference>
<evidence type="ECO:0000313" key="7">
    <source>
        <dbReference type="EMBL" id="KAA0257803.1"/>
    </source>
</evidence>
<dbReference type="SUPFAM" id="SSF52507">
    <property type="entry name" value="Homo-oligomeric flavin-containing Cys decarboxylases, HFCD"/>
    <property type="match status" value="1"/>
</dbReference>
<accession>A0A5A8F435</accession>
<keyword evidence="4 5" id="KW-0808">Transferase</keyword>
<evidence type="ECO:0000256" key="3">
    <source>
        <dbReference type="ARBA" id="ARBA00022643"/>
    </source>
</evidence>